<dbReference type="PANTHER" id="PTHR13302:SF8">
    <property type="entry name" value="CONSERVED OLIGOMERIC GOLGI COMPLEX SUBUNIT 3"/>
    <property type="match status" value="1"/>
</dbReference>
<keyword evidence="13" id="KW-1185">Reference proteome</keyword>
<comment type="caution">
    <text evidence="12">The sequence shown here is derived from an EMBL/GenBank/DDBJ whole genome shotgun (WGS) entry which is preliminary data.</text>
</comment>
<evidence type="ECO:0000256" key="2">
    <source>
        <dbReference type="ARBA" id="ARBA00009936"/>
    </source>
</evidence>
<evidence type="ECO:0000259" key="11">
    <source>
        <dbReference type="Pfam" id="PF20671"/>
    </source>
</evidence>
<evidence type="ECO:0000313" key="12">
    <source>
        <dbReference type="EMBL" id="KAK2628854.1"/>
    </source>
</evidence>
<evidence type="ECO:0000256" key="3">
    <source>
        <dbReference type="ARBA" id="ARBA00020976"/>
    </source>
</evidence>
<evidence type="ECO:0000256" key="1">
    <source>
        <dbReference type="ARBA" id="ARBA00004395"/>
    </source>
</evidence>
<dbReference type="Proteomes" id="UP001285354">
    <property type="component" value="Unassembled WGS sequence"/>
</dbReference>
<keyword evidence="7" id="KW-0472">Membrane</keyword>
<dbReference type="AlphaFoldDB" id="A0AAD9T5A9"/>
<evidence type="ECO:0000259" key="10">
    <source>
        <dbReference type="Pfam" id="PF04136"/>
    </source>
</evidence>
<keyword evidence="4" id="KW-0813">Transport</keyword>
<dbReference type="Pfam" id="PF20671">
    <property type="entry name" value="COG3_C"/>
    <property type="match status" value="1"/>
</dbReference>
<protein>
    <recommendedName>
        <fullName evidence="3">Conserved oligomeric Golgi complex subunit 3</fullName>
    </recommendedName>
    <alternativeName>
        <fullName evidence="8">Component of oligomeric Golgi complex 3</fullName>
    </alternativeName>
</protein>
<reference evidence="12" key="1">
    <citation type="submission" date="2023-06" db="EMBL/GenBank/DDBJ databases">
        <title>Draft genome of Marssonina rosae.</title>
        <authorList>
            <person name="Cheng Q."/>
        </authorList>
    </citation>
    <scope>NUCLEOTIDE SEQUENCE</scope>
    <source>
        <strain evidence="12">R4</strain>
    </source>
</reference>
<evidence type="ECO:0000256" key="9">
    <source>
        <dbReference type="SAM" id="MobiDB-lite"/>
    </source>
</evidence>
<dbReference type="GO" id="GO:0005801">
    <property type="term" value="C:cis-Golgi network"/>
    <property type="evidence" value="ECO:0007669"/>
    <property type="project" value="InterPro"/>
</dbReference>
<dbReference type="GO" id="GO:0017119">
    <property type="term" value="C:Golgi transport complex"/>
    <property type="evidence" value="ECO:0007669"/>
    <property type="project" value="TreeGrafter"/>
</dbReference>
<proteinExistence type="inferred from homology"/>
<evidence type="ECO:0000256" key="8">
    <source>
        <dbReference type="ARBA" id="ARBA00031339"/>
    </source>
</evidence>
<feature type="region of interest" description="Disordered" evidence="9">
    <location>
        <begin position="11"/>
        <end position="50"/>
    </location>
</feature>
<comment type="subcellular location">
    <subcellularLocation>
        <location evidence="1">Golgi apparatus membrane</location>
        <topology evidence="1">Peripheral membrane protein</topology>
    </subcellularLocation>
</comment>
<dbReference type="GO" id="GO:0006891">
    <property type="term" value="P:intra-Golgi vesicle-mediated transport"/>
    <property type="evidence" value="ECO:0007669"/>
    <property type="project" value="TreeGrafter"/>
</dbReference>
<comment type="similarity">
    <text evidence="2">Belongs to the COG3 family.</text>
</comment>
<dbReference type="InterPro" id="IPR048685">
    <property type="entry name" value="COG3_C"/>
</dbReference>
<feature type="domain" description="Conserved oligomeric Golgi complex subunit 3 N-terminal" evidence="10">
    <location>
        <begin position="130"/>
        <end position="273"/>
    </location>
</feature>
<sequence length="595" mass="67317">MYEDSWYSFVPESRSNKDGATTQASKHQGRESLLKQPNKAKGNHHAANLPDPTLELYVENADRKGPPKATFAKRAKSYSDFYDVATNYLSKQAGTERLIDTSEISETVTDKKLIGSDFEDFEDELLDESLEEYRQVTNLTADTTAALDLLASLSESFRTVESETTAFQGQCEDLLAEQKRLRDLADEVGTDLQYYAYLEPLTKRLNAPGSGRLVRNDDFLDMLLNLNTCIDFMDRHANRSQPNYRDSTVYKTRYTTLLERALDLVQTAFSFALHDLSDGVATELRAKEHSETAEYILLYGKYETVYENLGYSVQKLLKSAEFAFGQKGDDKASSSFVHQYHGLYNQLIDAFVKSREPVKTLVTKNLKKFAAKEKADTDFESFARLCVQHVLDVCHNEQKLVTKFFQGGPLLADYEPLEAYTKNIEYAGRLENNILSHLETLHLFLLPYLSNGDLQRICDLVNWLETMYMSSNDEGLGFDPLDDGRRSVAQALLSKYLWKSLDALFLKAATEIEHFKPTQEDLRVTAKAKIITNETTKVANIDGPGGIQVHGAHAPLVSNSYPTVRTAVKLLVMYNEGVYDRPVIFDSFFLQINVC</sequence>
<evidence type="ECO:0000256" key="7">
    <source>
        <dbReference type="ARBA" id="ARBA00023136"/>
    </source>
</evidence>
<dbReference type="InterPro" id="IPR048320">
    <property type="entry name" value="COG3_N"/>
</dbReference>
<feature type="domain" description="Conserved oligomeric Golgi complex subunit 3 C-terminal" evidence="11">
    <location>
        <begin position="296"/>
        <end position="587"/>
    </location>
</feature>
<dbReference type="Pfam" id="PF04136">
    <property type="entry name" value="COG3_N"/>
    <property type="match status" value="1"/>
</dbReference>
<dbReference type="InterPro" id="IPR007265">
    <property type="entry name" value="COG_su3"/>
</dbReference>
<organism evidence="12 13">
    <name type="scientific">Diplocarpon rosae</name>
    <dbReference type="NCBI Taxonomy" id="946125"/>
    <lineage>
        <taxon>Eukaryota</taxon>
        <taxon>Fungi</taxon>
        <taxon>Dikarya</taxon>
        <taxon>Ascomycota</taxon>
        <taxon>Pezizomycotina</taxon>
        <taxon>Leotiomycetes</taxon>
        <taxon>Helotiales</taxon>
        <taxon>Drepanopezizaceae</taxon>
        <taxon>Diplocarpon</taxon>
    </lineage>
</organism>
<dbReference type="GO" id="GO:0006914">
    <property type="term" value="P:autophagy"/>
    <property type="evidence" value="ECO:0007669"/>
    <property type="project" value="TreeGrafter"/>
</dbReference>
<gene>
    <name evidence="12" type="ORF">QTJ16_001957</name>
</gene>
<evidence type="ECO:0000256" key="4">
    <source>
        <dbReference type="ARBA" id="ARBA00022448"/>
    </source>
</evidence>
<accession>A0AAD9T5A9</accession>
<keyword evidence="5" id="KW-0653">Protein transport</keyword>
<evidence type="ECO:0000313" key="13">
    <source>
        <dbReference type="Proteomes" id="UP001285354"/>
    </source>
</evidence>
<name>A0AAD9T5A9_9HELO</name>
<evidence type="ECO:0000256" key="6">
    <source>
        <dbReference type="ARBA" id="ARBA00023034"/>
    </source>
</evidence>
<dbReference type="GO" id="GO:0000139">
    <property type="term" value="C:Golgi membrane"/>
    <property type="evidence" value="ECO:0007669"/>
    <property type="project" value="UniProtKB-SubCell"/>
</dbReference>
<dbReference type="PANTHER" id="PTHR13302">
    <property type="entry name" value="CONSERVED OLIGOMERIC GOLGI COMPLEX COMPONENT 3"/>
    <property type="match status" value="1"/>
</dbReference>
<evidence type="ECO:0000256" key="5">
    <source>
        <dbReference type="ARBA" id="ARBA00022927"/>
    </source>
</evidence>
<dbReference type="EMBL" id="JAUBYV010000002">
    <property type="protein sequence ID" value="KAK2628854.1"/>
    <property type="molecule type" value="Genomic_DNA"/>
</dbReference>
<dbReference type="GO" id="GO:0006886">
    <property type="term" value="P:intracellular protein transport"/>
    <property type="evidence" value="ECO:0007669"/>
    <property type="project" value="InterPro"/>
</dbReference>
<keyword evidence="6" id="KW-0333">Golgi apparatus</keyword>
<dbReference type="GO" id="GO:0007030">
    <property type="term" value="P:Golgi organization"/>
    <property type="evidence" value="ECO:0007669"/>
    <property type="project" value="TreeGrafter"/>
</dbReference>